<keyword evidence="2" id="KW-0472">Membrane</keyword>
<sequence length="140" mass="15495">MADTHGSEGAPHLPFYMTAPGDTDVLYVVVVVFVILLILGLGLFYFKLHALPEQMAHQRGRTHMQIVAILALLALFTHNNLFWIAALLLASIEFPEYERYFETISRSLEKIANRDQKEAESAAAVDVGESSGSDSMAREG</sequence>
<dbReference type="EMBL" id="FNEK01000052">
    <property type="protein sequence ID" value="SDK74434.1"/>
    <property type="molecule type" value="Genomic_DNA"/>
</dbReference>
<name>A0A1G9EEA1_9RHOB</name>
<keyword evidence="4" id="KW-1185">Reference proteome</keyword>
<keyword evidence="2" id="KW-0812">Transmembrane</keyword>
<feature type="transmembrane region" description="Helical" evidence="2">
    <location>
        <begin position="67"/>
        <end position="92"/>
    </location>
</feature>
<proteinExistence type="predicted"/>
<accession>A0A1G9EEA1</accession>
<feature type="transmembrane region" description="Helical" evidence="2">
    <location>
        <begin position="25"/>
        <end position="46"/>
    </location>
</feature>
<evidence type="ECO:0000256" key="1">
    <source>
        <dbReference type="SAM" id="MobiDB-lite"/>
    </source>
</evidence>
<gene>
    <name evidence="3" type="ORF">SAMN04488026_10523</name>
</gene>
<protein>
    <submittedName>
        <fullName evidence="3">Uncharacterized protein</fullName>
    </submittedName>
</protein>
<evidence type="ECO:0000313" key="4">
    <source>
        <dbReference type="Proteomes" id="UP000199382"/>
    </source>
</evidence>
<organism evidence="3 4">
    <name type="scientific">Aliiruegeria lutimaris</name>
    <dbReference type="NCBI Taxonomy" id="571298"/>
    <lineage>
        <taxon>Bacteria</taxon>
        <taxon>Pseudomonadati</taxon>
        <taxon>Pseudomonadota</taxon>
        <taxon>Alphaproteobacteria</taxon>
        <taxon>Rhodobacterales</taxon>
        <taxon>Roseobacteraceae</taxon>
        <taxon>Aliiruegeria</taxon>
    </lineage>
</organism>
<evidence type="ECO:0000313" key="3">
    <source>
        <dbReference type="EMBL" id="SDK74434.1"/>
    </source>
</evidence>
<keyword evidence="2" id="KW-1133">Transmembrane helix</keyword>
<evidence type="ECO:0000256" key="2">
    <source>
        <dbReference type="SAM" id="Phobius"/>
    </source>
</evidence>
<reference evidence="3 4" key="1">
    <citation type="submission" date="2016-10" db="EMBL/GenBank/DDBJ databases">
        <authorList>
            <person name="de Groot N.N."/>
        </authorList>
    </citation>
    <scope>NUCLEOTIDE SEQUENCE [LARGE SCALE GENOMIC DNA]</scope>
    <source>
        <strain evidence="3 4">DSM 25294</strain>
    </source>
</reference>
<dbReference type="STRING" id="571298.SAMN04488026_10523"/>
<feature type="region of interest" description="Disordered" evidence="1">
    <location>
        <begin position="118"/>
        <end position="140"/>
    </location>
</feature>
<dbReference type="Proteomes" id="UP000199382">
    <property type="component" value="Unassembled WGS sequence"/>
</dbReference>
<dbReference type="AlphaFoldDB" id="A0A1G9EEA1"/>